<organism evidence="10 11">
    <name type="scientific">Halopseudomonas salina</name>
    <dbReference type="NCBI Taxonomy" id="1323744"/>
    <lineage>
        <taxon>Bacteria</taxon>
        <taxon>Pseudomonadati</taxon>
        <taxon>Pseudomonadota</taxon>
        <taxon>Gammaproteobacteria</taxon>
        <taxon>Pseudomonadales</taxon>
        <taxon>Pseudomonadaceae</taxon>
        <taxon>Halopseudomonas</taxon>
    </lineage>
</organism>
<sequence length="241" mass="25845">MQSTLTPAFVLHSRPYRDTSALVDLLTLHQGLQRVVWRGARKPRGGVSPQPFVPLLVSLSGRGELKTLTQAEAAGTYLPLQGDSLFSGLYLNELLVRVLAAGDPQTLVFAGYQSALQALAGTTSVEPVLREFEWQLLDVMGYGFSLTEDASGAAIEADATYVWQAEVGLLRLVDARPGDGRPGLPGIGLLAMARADWAAPQALRTAKNLMRQALAIHLGGRPLVSRQLFSSPSSTPRGDRS</sequence>
<protein>
    <recommendedName>
        <fullName evidence="3 8">DNA repair protein RecO</fullName>
    </recommendedName>
    <alternativeName>
        <fullName evidence="7 8">Recombination protein O</fullName>
    </alternativeName>
</protein>
<evidence type="ECO:0000313" key="10">
    <source>
        <dbReference type="EMBL" id="GGC85092.1"/>
    </source>
</evidence>
<dbReference type="Gene3D" id="2.40.50.140">
    <property type="entry name" value="Nucleic acid-binding proteins"/>
    <property type="match status" value="1"/>
</dbReference>
<evidence type="ECO:0000313" key="11">
    <source>
        <dbReference type="Proteomes" id="UP000638188"/>
    </source>
</evidence>
<dbReference type="Gene3D" id="1.20.1440.120">
    <property type="entry name" value="Recombination protein O, C-terminal domain"/>
    <property type="match status" value="1"/>
</dbReference>
<dbReference type="InterPro" id="IPR003717">
    <property type="entry name" value="RecO"/>
</dbReference>
<evidence type="ECO:0000256" key="6">
    <source>
        <dbReference type="ARBA" id="ARBA00023204"/>
    </source>
</evidence>
<evidence type="ECO:0000256" key="3">
    <source>
        <dbReference type="ARBA" id="ARBA00021310"/>
    </source>
</evidence>
<comment type="function">
    <text evidence="1 8">Involved in DNA repair and RecF pathway recombination.</text>
</comment>
<dbReference type="RefSeq" id="WP_223825445.1">
    <property type="nucleotide sequence ID" value="NZ_BMFF01000001.1"/>
</dbReference>
<dbReference type="Pfam" id="PF11967">
    <property type="entry name" value="RecO_N"/>
    <property type="match status" value="1"/>
</dbReference>
<gene>
    <name evidence="8 10" type="primary">recO</name>
    <name evidence="10" type="ORF">GCM10007418_01070</name>
</gene>
<proteinExistence type="inferred from homology"/>
<feature type="domain" description="DNA replication/recombination mediator RecO N-terminal" evidence="9">
    <location>
        <begin position="1"/>
        <end position="76"/>
    </location>
</feature>
<dbReference type="EMBL" id="BMFF01000001">
    <property type="protein sequence ID" value="GGC85092.1"/>
    <property type="molecule type" value="Genomic_DNA"/>
</dbReference>
<comment type="similarity">
    <text evidence="2 8">Belongs to the RecO family.</text>
</comment>
<evidence type="ECO:0000256" key="5">
    <source>
        <dbReference type="ARBA" id="ARBA00023172"/>
    </source>
</evidence>
<dbReference type="SUPFAM" id="SSF57863">
    <property type="entry name" value="ArfGap/RecO-like zinc finger"/>
    <property type="match status" value="1"/>
</dbReference>
<keyword evidence="11" id="KW-1185">Reference proteome</keyword>
<dbReference type="InterPro" id="IPR042242">
    <property type="entry name" value="RecO_C"/>
</dbReference>
<evidence type="ECO:0000256" key="1">
    <source>
        <dbReference type="ARBA" id="ARBA00003065"/>
    </source>
</evidence>
<keyword evidence="4 8" id="KW-0227">DNA damage</keyword>
<evidence type="ECO:0000256" key="7">
    <source>
        <dbReference type="ARBA" id="ARBA00033409"/>
    </source>
</evidence>
<evidence type="ECO:0000256" key="2">
    <source>
        <dbReference type="ARBA" id="ARBA00007452"/>
    </source>
</evidence>
<dbReference type="Proteomes" id="UP000638188">
    <property type="component" value="Unassembled WGS sequence"/>
</dbReference>
<evidence type="ECO:0000259" key="9">
    <source>
        <dbReference type="Pfam" id="PF11967"/>
    </source>
</evidence>
<evidence type="ECO:0000256" key="4">
    <source>
        <dbReference type="ARBA" id="ARBA00022763"/>
    </source>
</evidence>
<dbReference type="InterPro" id="IPR022572">
    <property type="entry name" value="DNA_rep/recomb_RecO_N"/>
</dbReference>
<accession>A0ABQ1NV39</accession>
<reference evidence="11" key="1">
    <citation type="journal article" date="2019" name="Int. J. Syst. Evol. Microbiol.">
        <title>The Global Catalogue of Microorganisms (GCM) 10K type strain sequencing project: providing services to taxonomists for standard genome sequencing and annotation.</title>
        <authorList>
            <consortium name="The Broad Institute Genomics Platform"/>
            <consortium name="The Broad Institute Genome Sequencing Center for Infectious Disease"/>
            <person name="Wu L."/>
            <person name="Ma J."/>
        </authorList>
    </citation>
    <scope>NUCLEOTIDE SEQUENCE [LARGE SCALE GENOMIC DNA]</scope>
    <source>
        <strain evidence="11">CGMCC 1.12482</strain>
    </source>
</reference>
<evidence type="ECO:0000256" key="8">
    <source>
        <dbReference type="HAMAP-Rule" id="MF_00201"/>
    </source>
</evidence>
<keyword evidence="6 8" id="KW-0234">DNA repair</keyword>
<keyword evidence="5 8" id="KW-0233">DNA recombination</keyword>
<dbReference type="InterPro" id="IPR012340">
    <property type="entry name" value="NA-bd_OB-fold"/>
</dbReference>
<dbReference type="PANTHER" id="PTHR33991">
    <property type="entry name" value="DNA REPAIR PROTEIN RECO"/>
    <property type="match status" value="1"/>
</dbReference>
<name>A0ABQ1NV39_9GAMM</name>
<comment type="caution">
    <text evidence="10">The sequence shown here is derived from an EMBL/GenBank/DDBJ whole genome shotgun (WGS) entry which is preliminary data.</text>
</comment>
<dbReference type="HAMAP" id="MF_00201">
    <property type="entry name" value="RecO"/>
    <property type="match status" value="1"/>
</dbReference>
<dbReference type="NCBIfam" id="TIGR00613">
    <property type="entry name" value="reco"/>
    <property type="match status" value="1"/>
</dbReference>
<dbReference type="Pfam" id="PF02565">
    <property type="entry name" value="RecO_C"/>
    <property type="match status" value="1"/>
</dbReference>
<dbReference type="InterPro" id="IPR037278">
    <property type="entry name" value="ARFGAP/RecO"/>
</dbReference>
<dbReference type="SUPFAM" id="SSF50249">
    <property type="entry name" value="Nucleic acid-binding proteins"/>
    <property type="match status" value="1"/>
</dbReference>
<dbReference type="PANTHER" id="PTHR33991:SF1">
    <property type="entry name" value="DNA REPAIR PROTEIN RECO"/>
    <property type="match status" value="1"/>
</dbReference>